<dbReference type="Gene3D" id="3.20.20.150">
    <property type="entry name" value="Divalent-metal-dependent TIM barrel enzymes"/>
    <property type="match status" value="1"/>
</dbReference>
<organism evidence="2 3">
    <name type="scientific">Lederbergia ruris</name>
    <dbReference type="NCBI Taxonomy" id="217495"/>
    <lineage>
        <taxon>Bacteria</taxon>
        <taxon>Bacillati</taxon>
        <taxon>Bacillota</taxon>
        <taxon>Bacilli</taxon>
        <taxon>Bacillales</taxon>
        <taxon>Bacillaceae</taxon>
        <taxon>Lederbergia</taxon>
    </lineage>
</organism>
<keyword evidence="2" id="KW-0413">Isomerase</keyword>
<comment type="caution">
    <text evidence="2">The sequence shown here is derived from an EMBL/GenBank/DDBJ whole genome shotgun (WGS) entry which is preliminary data.</text>
</comment>
<evidence type="ECO:0000259" key="1">
    <source>
        <dbReference type="Pfam" id="PF01261"/>
    </source>
</evidence>
<feature type="domain" description="Xylose isomerase-like TIM barrel" evidence="1">
    <location>
        <begin position="24"/>
        <end position="306"/>
    </location>
</feature>
<dbReference type="EMBL" id="BORB01000003">
    <property type="protein sequence ID" value="GIN56265.1"/>
    <property type="molecule type" value="Genomic_DNA"/>
</dbReference>
<dbReference type="Pfam" id="PF01261">
    <property type="entry name" value="AP_endonuc_2"/>
    <property type="match status" value="1"/>
</dbReference>
<accession>A0ABQ4KE75</accession>
<sequence length="326" mass="36998">MTVAMKLGVFTVLFAEKSFEEMLDHVKASGLDAVEIGTGGSPGNAHCDMDALLESEEKRKDYLHQVESRGLTISAFSCHNNPIHPNKEVAKEADETLRKTIKLASLMNVPVVNTFSGTAGDHEGAKQPNWPTVAWPPEYLDVYNWQWEEKLIPYWKEIGKYAEEHNVKIGIELHGGFLVHSPYTLLKLRENTSDAIGANLDPSHMWWQGIDPVAAIKILGEKNAIHHFHAKDTYIDPDNLNMHGYLDMQPYDKMQTRAWTFRSVGCGHDVKEWSDMMSALRLYGYDYVVSIEHEDPLMSIEEGFQRAVSNLQSVLIKEQPAEMWWA</sequence>
<evidence type="ECO:0000313" key="3">
    <source>
        <dbReference type="Proteomes" id="UP000679950"/>
    </source>
</evidence>
<keyword evidence="3" id="KW-1185">Reference proteome</keyword>
<proteinExistence type="predicted"/>
<protein>
    <submittedName>
        <fullName evidence="2">Xylose isomerase</fullName>
    </submittedName>
</protein>
<dbReference type="InterPro" id="IPR036237">
    <property type="entry name" value="Xyl_isomerase-like_sf"/>
</dbReference>
<dbReference type="PANTHER" id="PTHR12110">
    <property type="entry name" value="HYDROXYPYRUVATE ISOMERASE"/>
    <property type="match status" value="1"/>
</dbReference>
<reference evidence="2 3" key="1">
    <citation type="submission" date="2021-03" db="EMBL/GenBank/DDBJ databases">
        <title>Antimicrobial resistance genes in bacteria isolated from Japanese honey, and their potential for conferring macrolide and lincosamide resistance in the American foulbrood pathogen Paenibacillus larvae.</title>
        <authorList>
            <person name="Okamoto M."/>
            <person name="Kumagai M."/>
            <person name="Kanamori H."/>
            <person name="Takamatsu D."/>
        </authorList>
    </citation>
    <scope>NUCLEOTIDE SEQUENCE [LARGE SCALE GENOMIC DNA]</scope>
    <source>
        <strain evidence="2 3">J8TS2</strain>
    </source>
</reference>
<name>A0ABQ4KE75_9BACI</name>
<dbReference type="PANTHER" id="PTHR12110:SF21">
    <property type="entry name" value="XYLOSE ISOMERASE-LIKE TIM BARREL DOMAIN-CONTAINING PROTEIN"/>
    <property type="match status" value="1"/>
</dbReference>
<dbReference type="SUPFAM" id="SSF51658">
    <property type="entry name" value="Xylose isomerase-like"/>
    <property type="match status" value="1"/>
</dbReference>
<evidence type="ECO:0000313" key="2">
    <source>
        <dbReference type="EMBL" id="GIN56265.1"/>
    </source>
</evidence>
<gene>
    <name evidence="2" type="ORF">J8TS2_05840</name>
</gene>
<dbReference type="InterPro" id="IPR050312">
    <property type="entry name" value="IolE/XylAMocC-like"/>
</dbReference>
<dbReference type="GO" id="GO:0016853">
    <property type="term" value="F:isomerase activity"/>
    <property type="evidence" value="ECO:0007669"/>
    <property type="project" value="UniProtKB-KW"/>
</dbReference>
<dbReference type="Proteomes" id="UP000679950">
    <property type="component" value="Unassembled WGS sequence"/>
</dbReference>
<dbReference type="InterPro" id="IPR013022">
    <property type="entry name" value="Xyl_isomerase-like_TIM-brl"/>
</dbReference>